<gene>
    <name evidence="4" type="ORF">V1264_015113</name>
</gene>
<proteinExistence type="predicted"/>
<reference evidence="4 5" key="1">
    <citation type="submission" date="2024-02" db="EMBL/GenBank/DDBJ databases">
        <title>Chromosome-scale genome assembly of the rough periwinkle Littorina saxatilis.</title>
        <authorList>
            <person name="De Jode A."/>
            <person name="Faria R."/>
            <person name="Formenti G."/>
            <person name="Sims Y."/>
            <person name="Smith T.P."/>
            <person name="Tracey A."/>
            <person name="Wood J.M.D."/>
            <person name="Zagrodzka Z.B."/>
            <person name="Johannesson K."/>
            <person name="Butlin R.K."/>
            <person name="Leder E.H."/>
        </authorList>
    </citation>
    <scope>NUCLEOTIDE SEQUENCE [LARGE SCALE GENOMIC DNA]</scope>
    <source>
        <strain evidence="4">Snail1</strain>
        <tissue evidence="4">Muscle</tissue>
    </source>
</reference>
<keyword evidence="1" id="KW-1015">Disulfide bond</keyword>
<dbReference type="AlphaFoldDB" id="A0AAN9GHP3"/>
<evidence type="ECO:0000313" key="4">
    <source>
        <dbReference type="EMBL" id="KAK7107150.1"/>
    </source>
</evidence>
<dbReference type="GO" id="GO:0005615">
    <property type="term" value="C:extracellular space"/>
    <property type="evidence" value="ECO:0007669"/>
    <property type="project" value="TreeGrafter"/>
</dbReference>
<dbReference type="NCBIfam" id="NF040941">
    <property type="entry name" value="GGGWT_bact"/>
    <property type="match status" value="1"/>
</dbReference>
<evidence type="ECO:0000256" key="2">
    <source>
        <dbReference type="SAM" id="SignalP"/>
    </source>
</evidence>
<dbReference type="EMBL" id="JBAMIC010000004">
    <property type="protein sequence ID" value="KAK7107150.1"/>
    <property type="molecule type" value="Genomic_DNA"/>
</dbReference>
<keyword evidence="2" id="KW-0732">Signal</keyword>
<dbReference type="SMART" id="SM00186">
    <property type="entry name" value="FBG"/>
    <property type="match status" value="1"/>
</dbReference>
<dbReference type="InterPro" id="IPR002181">
    <property type="entry name" value="Fibrinogen_a/b/g_C_dom"/>
</dbReference>
<dbReference type="PANTHER" id="PTHR19143:SF458">
    <property type="entry name" value="FIBRINOGEN C-TERMINAL DOMAIN-CONTAINING PROTEIN-RELATED"/>
    <property type="match status" value="1"/>
</dbReference>
<dbReference type="Gene3D" id="3.90.215.10">
    <property type="entry name" value="Gamma Fibrinogen, chain A, domain 1"/>
    <property type="match status" value="1"/>
</dbReference>
<organism evidence="4 5">
    <name type="scientific">Littorina saxatilis</name>
    <dbReference type="NCBI Taxonomy" id="31220"/>
    <lineage>
        <taxon>Eukaryota</taxon>
        <taxon>Metazoa</taxon>
        <taxon>Spiralia</taxon>
        <taxon>Lophotrochozoa</taxon>
        <taxon>Mollusca</taxon>
        <taxon>Gastropoda</taxon>
        <taxon>Caenogastropoda</taxon>
        <taxon>Littorinimorpha</taxon>
        <taxon>Littorinoidea</taxon>
        <taxon>Littorinidae</taxon>
        <taxon>Littorina</taxon>
    </lineage>
</organism>
<dbReference type="PROSITE" id="PS51406">
    <property type="entry name" value="FIBRINOGEN_C_2"/>
    <property type="match status" value="1"/>
</dbReference>
<dbReference type="PROSITE" id="PS00514">
    <property type="entry name" value="FIBRINOGEN_C_1"/>
    <property type="match status" value="1"/>
</dbReference>
<keyword evidence="5" id="KW-1185">Reference proteome</keyword>
<feature type="domain" description="Fibrinogen C-terminal" evidence="3">
    <location>
        <begin position="36"/>
        <end position="254"/>
    </location>
</feature>
<dbReference type="PANTHER" id="PTHR19143">
    <property type="entry name" value="FIBRINOGEN/TENASCIN/ANGIOPOEITIN"/>
    <property type="match status" value="1"/>
</dbReference>
<feature type="chain" id="PRO_5042877914" description="Fibrinogen C-terminal domain-containing protein" evidence="2">
    <location>
        <begin position="19"/>
        <end position="254"/>
    </location>
</feature>
<dbReference type="Proteomes" id="UP001374579">
    <property type="component" value="Unassembled WGS sequence"/>
</dbReference>
<protein>
    <recommendedName>
        <fullName evidence="3">Fibrinogen C-terminal domain-containing protein</fullName>
    </recommendedName>
</protein>
<evidence type="ECO:0000256" key="1">
    <source>
        <dbReference type="ARBA" id="ARBA00023157"/>
    </source>
</evidence>
<name>A0AAN9GHP3_9CAEN</name>
<evidence type="ECO:0000313" key="5">
    <source>
        <dbReference type="Proteomes" id="UP001374579"/>
    </source>
</evidence>
<evidence type="ECO:0000259" key="3">
    <source>
        <dbReference type="PROSITE" id="PS51406"/>
    </source>
</evidence>
<dbReference type="InterPro" id="IPR036056">
    <property type="entry name" value="Fibrinogen-like_C"/>
</dbReference>
<dbReference type="InterPro" id="IPR020837">
    <property type="entry name" value="Fibrinogen_CS"/>
</dbReference>
<dbReference type="CDD" id="cd00087">
    <property type="entry name" value="FReD"/>
    <property type="match status" value="1"/>
</dbReference>
<comment type="caution">
    <text evidence="4">The sequence shown here is derived from an EMBL/GenBank/DDBJ whole genome shotgun (WGS) entry which is preliminary data.</text>
</comment>
<accession>A0AAN9GHP3</accession>
<dbReference type="InterPro" id="IPR050373">
    <property type="entry name" value="Fibrinogen_C-term_domain"/>
</dbReference>
<dbReference type="FunFam" id="3.90.215.10:FF:000001">
    <property type="entry name" value="Tenascin isoform 1"/>
    <property type="match status" value="1"/>
</dbReference>
<sequence>MKVSLTFCLLCVTYVVTSFNVQVNVDVDLAGRRHGIRGRGRPRNCVEAKRFSTRSGAVTIYPGNRNSPIRVYCDQETDGGGWLVFQRRRDGSVNFYRNWASYQTGFGDVSGEFWLGLDNLYKVTSGQRNVLRVDLMKWDGTKGNATYSNFAISDSSDNYRLNYTAFTGGNARDSLTGWHRGKEFSTYDQDHDSYSGNCAQMRHGAWWYKNCDMSNLNGGYKNSSYAPRSDGVIWDSFGGSSYSSKFSEMKTRPM</sequence>
<feature type="signal peptide" evidence="2">
    <location>
        <begin position="1"/>
        <end position="18"/>
    </location>
</feature>
<dbReference type="InterPro" id="IPR014716">
    <property type="entry name" value="Fibrinogen_a/b/g_C_1"/>
</dbReference>
<dbReference type="SUPFAM" id="SSF56496">
    <property type="entry name" value="Fibrinogen C-terminal domain-like"/>
    <property type="match status" value="1"/>
</dbReference>
<dbReference type="Pfam" id="PF00147">
    <property type="entry name" value="Fibrinogen_C"/>
    <property type="match status" value="1"/>
</dbReference>